<sequence length="347" mass="36630">MTRNIDLAVVAGDGIGTEVVEQGLLVLEAALAGSDTKIGTTEFDLGARRWHATGETLTDETLESIKGHDAILLGAIGDPTVPSGVLERGLLLKLRFALDHYVNLRPNKLYAGVTSPLANPGEVDFVVVREGTEGPYVGNGGAIRTGTPHEVATEVSLNTAFGVERVVRYAFEKAAQRERKHLTLVHKHNVLVHAGHLWRRTVEAVNAEFPDVTTDYLHVDAATIFLVTKPSRFDVIVTDNLFGDIITDEAAAITGGMGLAGSANINPDGTFPSMFEPIHGSAPDIAGQGKADPSATVLSVSMLLDHLGLAAEAARVERAVAADLAERGSVVRTTAEVGADLAARVRG</sequence>
<comment type="cofactor">
    <cofactor evidence="12">
        <name>Mg(2+)</name>
        <dbReference type="ChEBI" id="CHEBI:18420"/>
    </cofactor>
    <cofactor evidence="12">
        <name>Mn(2+)</name>
        <dbReference type="ChEBI" id="CHEBI:29035"/>
    </cofactor>
    <text evidence="12">Binds 1 Mg(2+) or Mn(2+) ion per subunit.</text>
</comment>
<evidence type="ECO:0000256" key="1">
    <source>
        <dbReference type="ARBA" id="ARBA00000624"/>
    </source>
</evidence>
<evidence type="ECO:0000256" key="7">
    <source>
        <dbReference type="ARBA" id="ARBA00022842"/>
    </source>
</evidence>
<name>D1BVT0_XYLCX</name>
<feature type="site" description="Important for catalysis" evidence="12">
    <location>
        <position position="187"/>
    </location>
</feature>
<dbReference type="GO" id="GO:0003862">
    <property type="term" value="F:3-isopropylmalate dehydrogenase activity"/>
    <property type="evidence" value="ECO:0007669"/>
    <property type="project" value="UniProtKB-UniRule"/>
</dbReference>
<dbReference type="EMBL" id="CP001821">
    <property type="protein sequence ID" value="ACZ31399.1"/>
    <property type="molecule type" value="Genomic_DNA"/>
</dbReference>
<dbReference type="AlphaFoldDB" id="D1BVT0"/>
<feature type="binding site" evidence="12">
    <location>
        <position position="95"/>
    </location>
    <ligand>
        <name>substrate</name>
    </ligand>
</feature>
<dbReference type="SMART" id="SM01329">
    <property type="entry name" value="Iso_dh"/>
    <property type="match status" value="1"/>
</dbReference>
<evidence type="ECO:0000256" key="5">
    <source>
        <dbReference type="ARBA" id="ARBA00022605"/>
    </source>
</evidence>
<dbReference type="NCBIfam" id="NF002898">
    <property type="entry name" value="PRK03437.1"/>
    <property type="match status" value="1"/>
</dbReference>
<dbReference type="UniPathway" id="UPA00048">
    <property type="reaction ID" value="UER00072"/>
</dbReference>
<comment type="subunit">
    <text evidence="12">Homodimer.</text>
</comment>
<feature type="domain" description="Isopropylmalate dehydrogenase-like" evidence="13">
    <location>
        <begin position="4"/>
        <end position="341"/>
    </location>
</feature>
<dbReference type="HOGENOM" id="CLU_031953_0_1_11"/>
<gene>
    <name evidence="12" type="primary">leuB</name>
    <name evidence="14" type="ordered locus">Xcel_2383</name>
</gene>
<keyword evidence="6 12" id="KW-0479">Metal-binding</keyword>
<evidence type="ECO:0000256" key="8">
    <source>
        <dbReference type="ARBA" id="ARBA00023002"/>
    </source>
</evidence>
<evidence type="ECO:0000256" key="12">
    <source>
        <dbReference type="HAMAP-Rule" id="MF_01035"/>
    </source>
</evidence>
<feature type="binding site" evidence="12">
    <location>
        <position position="220"/>
    </location>
    <ligand>
        <name>Mg(2+)</name>
        <dbReference type="ChEBI" id="CHEBI:18420"/>
    </ligand>
</feature>
<keyword evidence="4 12" id="KW-0963">Cytoplasm</keyword>
<keyword evidence="15" id="KW-1185">Reference proteome</keyword>
<dbReference type="eggNOG" id="COG0473">
    <property type="taxonomic scope" value="Bacteria"/>
</dbReference>
<evidence type="ECO:0000256" key="6">
    <source>
        <dbReference type="ARBA" id="ARBA00022723"/>
    </source>
</evidence>
<dbReference type="InterPro" id="IPR050501">
    <property type="entry name" value="ICDH/IPMDH"/>
</dbReference>
<dbReference type="PANTHER" id="PTHR43275:SF1">
    <property type="entry name" value="D-MALATE DEHYDROGENASE [DECARBOXYLATING]"/>
    <property type="match status" value="1"/>
</dbReference>
<comment type="cofactor">
    <cofactor evidence="2">
        <name>Mn(2+)</name>
        <dbReference type="ChEBI" id="CHEBI:29035"/>
    </cofactor>
</comment>
<keyword evidence="11 12" id="KW-0100">Branched-chain amino acid biosynthesis</keyword>
<protein>
    <recommendedName>
        <fullName evidence="12">3-isopropylmalate dehydrogenase</fullName>
        <ecNumber evidence="12">1.1.1.85</ecNumber>
    </recommendedName>
    <alternativeName>
        <fullName evidence="12">3-IPM-DH</fullName>
    </alternativeName>
    <alternativeName>
        <fullName evidence="12">Beta-IPM dehydrogenase</fullName>
        <shortName evidence="12">IMDH</shortName>
    </alternativeName>
</protein>
<evidence type="ECO:0000313" key="15">
    <source>
        <dbReference type="Proteomes" id="UP000002255"/>
    </source>
</evidence>
<feature type="binding site" evidence="12">
    <location>
        <position position="105"/>
    </location>
    <ligand>
        <name>substrate</name>
    </ligand>
</feature>
<dbReference type="GO" id="GO:0009098">
    <property type="term" value="P:L-leucine biosynthetic process"/>
    <property type="evidence" value="ECO:0007669"/>
    <property type="project" value="UniProtKB-UniRule"/>
</dbReference>
<evidence type="ECO:0000256" key="11">
    <source>
        <dbReference type="ARBA" id="ARBA00023304"/>
    </source>
</evidence>
<dbReference type="OrthoDB" id="5289857at2"/>
<dbReference type="InterPro" id="IPR024084">
    <property type="entry name" value="IsoPropMal-DH-like_dom"/>
</dbReference>
<dbReference type="PANTHER" id="PTHR43275">
    <property type="entry name" value="D-MALATE DEHYDROGENASE [DECARBOXYLATING]"/>
    <property type="match status" value="1"/>
</dbReference>
<dbReference type="GO" id="GO:0051287">
    <property type="term" value="F:NAD binding"/>
    <property type="evidence" value="ECO:0007669"/>
    <property type="project" value="InterPro"/>
</dbReference>
<comment type="subcellular location">
    <subcellularLocation>
        <location evidence="12">Cytoplasm</location>
    </subcellularLocation>
</comment>
<dbReference type="RefSeq" id="WP_012879141.1">
    <property type="nucleotide sequence ID" value="NC_013530.1"/>
</dbReference>
<organism evidence="14 15">
    <name type="scientific">Xylanimonas cellulosilytica (strain DSM 15894 / JCM 12276 / CECT 5975 / KCTC 9989 / LMG 20990 / NBRC 107835 / XIL07)</name>
    <dbReference type="NCBI Taxonomy" id="446471"/>
    <lineage>
        <taxon>Bacteria</taxon>
        <taxon>Bacillati</taxon>
        <taxon>Actinomycetota</taxon>
        <taxon>Actinomycetes</taxon>
        <taxon>Micrococcales</taxon>
        <taxon>Promicromonosporaceae</taxon>
        <taxon>Xylanimonas</taxon>
    </lineage>
</organism>
<comment type="catalytic activity">
    <reaction evidence="1 12">
        <text>(2R,3S)-3-isopropylmalate + NAD(+) = 4-methyl-2-oxopentanoate + CO2 + NADH</text>
        <dbReference type="Rhea" id="RHEA:32271"/>
        <dbReference type="ChEBI" id="CHEBI:16526"/>
        <dbReference type="ChEBI" id="CHEBI:17865"/>
        <dbReference type="ChEBI" id="CHEBI:35121"/>
        <dbReference type="ChEBI" id="CHEBI:57540"/>
        <dbReference type="ChEBI" id="CHEBI:57945"/>
        <dbReference type="EC" id="1.1.1.85"/>
    </reaction>
</comment>
<keyword evidence="8 12" id="KW-0560">Oxidoreductase</keyword>
<feature type="binding site" evidence="12">
    <location>
        <position position="220"/>
    </location>
    <ligand>
        <name>substrate</name>
    </ligand>
</feature>
<evidence type="ECO:0000313" key="14">
    <source>
        <dbReference type="EMBL" id="ACZ31399.1"/>
    </source>
</evidence>
<feature type="binding site" evidence="12">
    <location>
        <begin position="280"/>
        <end position="292"/>
    </location>
    <ligand>
        <name>NAD(+)</name>
        <dbReference type="ChEBI" id="CHEBI:57540"/>
    </ligand>
</feature>
<keyword evidence="10 12" id="KW-0464">Manganese</keyword>
<keyword evidence="3 12" id="KW-0432">Leucine biosynthesis</keyword>
<keyword evidence="9 12" id="KW-0520">NAD</keyword>
<evidence type="ECO:0000256" key="9">
    <source>
        <dbReference type="ARBA" id="ARBA00023027"/>
    </source>
</evidence>
<dbReference type="Proteomes" id="UP000002255">
    <property type="component" value="Chromosome"/>
</dbReference>
<feature type="binding site" evidence="12">
    <location>
        <position position="244"/>
    </location>
    <ligand>
        <name>Mg(2+)</name>
        <dbReference type="ChEBI" id="CHEBI:18420"/>
    </ligand>
</feature>
<comment type="pathway">
    <text evidence="12">Amino-acid biosynthesis; L-leucine biosynthesis; L-leucine from 3-methyl-2-oxobutanoate: step 3/4.</text>
</comment>
<feature type="site" description="Important for catalysis" evidence="12">
    <location>
        <position position="136"/>
    </location>
</feature>
<reference evidence="15" key="1">
    <citation type="submission" date="2009-11" db="EMBL/GenBank/DDBJ databases">
        <title>The complete chromosome of Xylanimonas cellulosilytica DSM 15894.</title>
        <authorList>
            <consortium name="US DOE Joint Genome Institute (JGI-PGF)"/>
            <person name="Lucas S."/>
            <person name="Copeland A."/>
            <person name="Lapidus A."/>
            <person name="Glavina del Rio T."/>
            <person name="Dalin E."/>
            <person name="Tice H."/>
            <person name="Bruce D."/>
            <person name="Goodwin L."/>
            <person name="Pitluck S."/>
            <person name="Kyrpides N."/>
            <person name="Mavromatis K."/>
            <person name="Ivanova N."/>
            <person name="Mikhailova N."/>
            <person name="Foster B."/>
            <person name="Clum A."/>
            <person name="Brettin T."/>
            <person name="Detter J.C."/>
            <person name="Han C."/>
            <person name="Larimer F."/>
            <person name="Land M."/>
            <person name="Hauser L."/>
            <person name="Markowitz V."/>
            <person name="Cheng J.F."/>
            <person name="Hugenholtz P."/>
            <person name="Woyke T."/>
            <person name="Wu D."/>
            <person name="Gehrich-Schroeter G."/>
            <person name="Schneider S."/>
            <person name="Pukall S.R."/>
            <person name="Klenk H.P."/>
            <person name="Eisen J.A."/>
        </authorList>
    </citation>
    <scope>NUCLEOTIDE SEQUENCE [LARGE SCALE GENOMIC DNA]</scope>
    <source>
        <strain evidence="15">DSM 15894 / CECT 5975 / LMG 20990 / XIL07</strain>
    </source>
</reference>
<dbReference type="InterPro" id="IPR023698">
    <property type="entry name" value="LeuB_actb"/>
</dbReference>
<feature type="binding site" evidence="12">
    <location>
        <position position="129"/>
    </location>
    <ligand>
        <name>substrate</name>
    </ligand>
</feature>
<dbReference type="Gene3D" id="3.40.718.10">
    <property type="entry name" value="Isopropylmalate Dehydrogenase"/>
    <property type="match status" value="1"/>
</dbReference>
<keyword evidence="5 12" id="KW-0028">Amino-acid biosynthesis</keyword>
<evidence type="ECO:0000256" key="2">
    <source>
        <dbReference type="ARBA" id="ARBA00001936"/>
    </source>
</evidence>
<evidence type="ECO:0000256" key="3">
    <source>
        <dbReference type="ARBA" id="ARBA00022430"/>
    </source>
</evidence>
<comment type="function">
    <text evidence="12">Catalyzes the oxidation of 3-carboxy-2-hydroxy-4-methylpentanoate (3-isopropylmalate) to 3-carboxy-4-methyl-2-oxopentanoate. The product decarboxylates to 4-methyl-2 oxopentanoate.</text>
</comment>
<reference evidence="14 15" key="2">
    <citation type="journal article" date="2010" name="Stand. Genomic Sci.">
        <title>Complete genome sequence of Xylanimonas cellulosilytica type strain (XIL07).</title>
        <authorList>
            <person name="Foster B."/>
            <person name="Pukall R."/>
            <person name="Abt B."/>
            <person name="Nolan M."/>
            <person name="Glavina Del Rio T."/>
            <person name="Chen F."/>
            <person name="Lucas S."/>
            <person name="Tice H."/>
            <person name="Pitluck S."/>
            <person name="Cheng J.-F."/>
            <person name="Chertkov O."/>
            <person name="Brettin T."/>
            <person name="Han C."/>
            <person name="Detter J.C."/>
            <person name="Bruce D."/>
            <person name="Goodwin L."/>
            <person name="Ivanova N."/>
            <person name="Mavromatis K."/>
            <person name="Pati A."/>
            <person name="Mikhailova N."/>
            <person name="Chen A."/>
            <person name="Palaniappan K."/>
            <person name="Land M."/>
            <person name="Hauser L."/>
            <person name="Chang Y.-J."/>
            <person name="Jeffries C.D."/>
            <person name="Chain P."/>
            <person name="Rohde M."/>
            <person name="Goeker M."/>
            <person name="Bristow J."/>
            <person name="Eisen J.A."/>
            <person name="Markowitz V."/>
            <person name="Hugenholtz P."/>
            <person name="Kyrpides N.C."/>
            <person name="Klenk H.-P."/>
            <person name="Lapidus A."/>
        </authorList>
    </citation>
    <scope>NUCLEOTIDE SEQUENCE [LARGE SCALE GENOMIC DNA]</scope>
    <source>
        <strain evidence="15">DSM 15894 / CECT 5975 / LMG 20990 / XIL07</strain>
    </source>
</reference>
<evidence type="ECO:0000259" key="13">
    <source>
        <dbReference type="SMART" id="SM01329"/>
    </source>
</evidence>
<dbReference type="KEGG" id="xce:Xcel_2383"/>
<proteinExistence type="inferred from homology"/>
<dbReference type="InterPro" id="IPR019818">
    <property type="entry name" value="IsoCit/isopropylmalate_DH_CS"/>
</dbReference>
<dbReference type="STRING" id="446471.Xcel_2383"/>
<dbReference type="SUPFAM" id="SSF53659">
    <property type="entry name" value="Isocitrate/Isopropylmalate dehydrogenase-like"/>
    <property type="match status" value="1"/>
</dbReference>
<accession>D1BVT0</accession>
<dbReference type="HAMAP" id="MF_01035">
    <property type="entry name" value="LeuB_type2"/>
    <property type="match status" value="1"/>
</dbReference>
<comment type="similarity">
    <text evidence="12">Belongs to the isocitrate and isopropylmalate dehydrogenases family. LeuB type 2 subfamily.</text>
</comment>
<evidence type="ECO:0000256" key="10">
    <source>
        <dbReference type="ARBA" id="ARBA00023211"/>
    </source>
</evidence>
<keyword evidence="7 12" id="KW-0460">Magnesium</keyword>
<dbReference type="GO" id="GO:0005737">
    <property type="term" value="C:cytoplasm"/>
    <property type="evidence" value="ECO:0007669"/>
    <property type="project" value="UniProtKB-SubCell"/>
</dbReference>
<evidence type="ECO:0000256" key="4">
    <source>
        <dbReference type="ARBA" id="ARBA00022490"/>
    </source>
</evidence>
<dbReference type="Pfam" id="PF00180">
    <property type="entry name" value="Iso_dh"/>
    <property type="match status" value="1"/>
</dbReference>
<dbReference type="PROSITE" id="PS00470">
    <property type="entry name" value="IDH_IMDH"/>
    <property type="match status" value="1"/>
</dbReference>
<feature type="binding site" evidence="12">
    <location>
        <position position="248"/>
    </location>
    <ligand>
        <name>Mg(2+)</name>
        <dbReference type="ChEBI" id="CHEBI:18420"/>
    </ligand>
</feature>
<dbReference type="EC" id="1.1.1.85" evidence="12"/>
<dbReference type="GO" id="GO:0000287">
    <property type="term" value="F:magnesium ion binding"/>
    <property type="evidence" value="ECO:0007669"/>
    <property type="project" value="InterPro"/>
</dbReference>